<feature type="compositionally biased region" description="Basic and acidic residues" evidence="16">
    <location>
        <begin position="409"/>
        <end position="438"/>
    </location>
</feature>
<feature type="transmembrane region" description="Helical" evidence="15">
    <location>
        <begin position="292"/>
        <end position="310"/>
    </location>
</feature>
<feature type="compositionally biased region" description="Low complexity" evidence="16">
    <location>
        <begin position="381"/>
        <end position="393"/>
    </location>
</feature>
<keyword evidence="7 15" id="KW-0999">Mitochondrion inner membrane</keyword>
<keyword evidence="12 15" id="KW-0472">Membrane</keyword>
<dbReference type="GeneID" id="108622935"/>
<evidence type="ECO:0000313" key="19">
    <source>
        <dbReference type="RefSeq" id="XP_017876585.1"/>
    </source>
</evidence>
<evidence type="ECO:0000256" key="2">
    <source>
        <dbReference type="ARBA" id="ARBA00005653"/>
    </source>
</evidence>
<evidence type="ECO:0000256" key="11">
    <source>
        <dbReference type="ARBA" id="ARBA00023128"/>
    </source>
</evidence>
<keyword evidence="6 15" id="KW-0812">Transmembrane</keyword>
<evidence type="ECO:0000256" key="13">
    <source>
        <dbReference type="ARBA" id="ARBA00023303"/>
    </source>
</evidence>
<evidence type="ECO:0000256" key="7">
    <source>
        <dbReference type="ARBA" id="ARBA00022792"/>
    </source>
</evidence>
<evidence type="ECO:0000256" key="12">
    <source>
        <dbReference type="ARBA" id="ARBA00023136"/>
    </source>
</evidence>
<dbReference type="CTD" id="90550"/>
<evidence type="ECO:0000256" key="9">
    <source>
        <dbReference type="ARBA" id="ARBA00022989"/>
    </source>
</evidence>
<comment type="similarity">
    <text evidence="2 15">Belongs to the MCU (TC 1.A.77) family.</text>
</comment>
<dbReference type="KEGG" id="ccal:108622935"/>
<dbReference type="InterPro" id="IPR039055">
    <property type="entry name" value="MCU_fam"/>
</dbReference>
<dbReference type="InterPro" id="IPR006769">
    <property type="entry name" value="MCU_C"/>
</dbReference>
<keyword evidence="13 15" id="KW-0407">Ion channel</keyword>
<accession>A0AAJ7IU85</accession>
<keyword evidence="3 15" id="KW-0813">Transport</keyword>
<dbReference type="AlphaFoldDB" id="A0AAJ7IU85"/>
<evidence type="ECO:0000256" key="1">
    <source>
        <dbReference type="ARBA" id="ARBA00004448"/>
    </source>
</evidence>
<evidence type="ECO:0000256" key="15">
    <source>
        <dbReference type="RuleBase" id="RU367035"/>
    </source>
</evidence>
<reference evidence="19" key="1">
    <citation type="submission" date="2025-08" db="UniProtKB">
        <authorList>
            <consortium name="RefSeq"/>
        </authorList>
    </citation>
    <scope>IDENTIFICATION</scope>
    <source>
        <tissue evidence="19">Whole body</tissue>
    </source>
</reference>
<sequence>MATVCCRALYVVKWYEVSRVLSVSSTLTTKNYRNETWCKRWWHMSQRNLSLTTSFLAPSLSPILAMGMEDPKAKEKKTRLTKDDKAEKSAVPECAEGAADVTVIYHRGLPRITVPLPSRREHCVFTLKPITHTVGDFLHMLKREDRGIDRASVTTVDGIRIGSNNTIESLMEDDFRLIINDMEYLVAPPLHHEQPMENIQKLSDVQTLVCQLYEAFHVRERYADMEKQVLAELETVRLELEPLEQKLQELENTAIRRAEIFIWVCLVLMSVQFSGLARLTWWEYSWDIMEPVTYFVTYGTTMAWFIYFVVTKEEYMLPDVLSRRQLITLHKRAKKMGIDLNQYNLLKDRAYELETTLKIIRGPLYEHQKKMEQKKREKSKSSSSSSSSRSPSSSPSPSPSPERTLPKKGIFEQKDRKKPAPEENRFSLLWMDKDSRGY</sequence>
<keyword evidence="9 15" id="KW-1133">Transmembrane helix</keyword>
<dbReference type="GO" id="GO:0005262">
    <property type="term" value="F:calcium channel activity"/>
    <property type="evidence" value="ECO:0007669"/>
    <property type="project" value="UniProtKB-UniRule"/>
</dbReference>
<evidence type="ECO:0000256" key="16">
    <source>
        <dbReference type="SAM" id="MobiDB-lite"/>
    </source>
</evidence>
<comment type="subcellular location">
    <subcellularLocation>
        <location evidence="1 15">Mitochondrion inner membrane</location>
        <topology evidence="1 15">Multi-pass membrane protein</topology>
    </subcellularLocation>
</comment>
<dbReference type="Pfam" id="PF04678">
    <property type="entry name" value="MCU"/>
    <property type="match status" value="1"/>
</dbReference>
<dbReference type="GO" id="GO:0051560">
    <property type="term" value="P:mitochondrial calcium ion homeostasis"/>
    <property type="evidence" value="ECO:0007669"/>
    <property type="project" value="UniProtKB-UniRule"/>
</dbReference>
<feature type="transmembrane region" description="Helical" evidence="15">
    <location>
        <begin position="260"/>
        <end position="280"/>
    </location>
</feature>
<name>A0AAJ7IU85_9HYME</name>
<comment type="catalytic activity">
    <reaction evidence="14">
        <text>Ca(2+)(in) = Ca(2+)(out)</text>
        <dbReference type="Rhea" id="RHEA:29671"/>
        <dbReference type="ChEBI" id="CHEBI:29108"/>
    </reaction>
</comment>
<comment type="domain">
    <text evidence="15">The selectivity filter, in which calcium ions are arranged in single file, is composed of two acidic rings separated by one helical turn along the central axis of the channel pore.</text>
</comment>
<organism evidence="18 19">
    <name type="scientific">Ceratina calcarata</name>
    <dbReference type="NCBI Taxonomy" id="156304"/>
    <lineage>
        <taxon>Eukaryota</taxon>
        <taxon>Metazoa</taxon>
        <taxon>Ecdysozoa</taxon>
        <taxon>Arthropoda</taxon>
        <taxon>Hexapoda</taxon>
        <taxon>Insecta</taxon>
        <taxon>Pterygota</taxon>
        <taxon>Neoptera</taxon>
        <taxon>Endopterygota</taxon>
        <taxon>Hymenoptera</taxon>
        <taxon>Apocrita</taxon>
        <taxon>Aculeata</taxon>
        <taxon>Apoidea</taxon>
        <taxon>Anthophila</taxon>
        <taxon>Apidae</taxon>
        <taxon>Ceratina</taxon>
        <taxon>Zadontomerus</taxon>
    </lineage>
</organism>
<comment type="function">
    <text evidence="15">Mitochondrial inner membrane calcium uniporter that mediates calcium uptake into mitochondria. Mitochondrial calcium homeostasis plays key roles in cellular physiology and regulates cell bioenergetics, cytoplasmic calcium signals and activation of cell death pathways.</text>
</comment>
<keyword evidence="4 15" id="KW-0109">Calcium transport</keyword>
<keyword evidence="18" id="KW-1185">Reference proteome</keyword>
<protein>
    <recommendedName>
        <fullName evidence="15">Calcium uniporter protein</fullName>
    </recommendedName>
</protein>
<dbReference type="Proteomes" id="UP000694925">
    <property type="component" value="Unplaced"/>
</dbReference>
<evidence type="ECO:0000256" key="3">
    <source>
        <dbReference type="ARBA" id="ARBA00022448"/>
    </source>
</evidence>
<evidence type="ECO:0000256" key="8">
    <source>
        <dbReference type="ARBA" id="ARBA00022837"/>
    </source>
</evidence>
<keyword evidence="8 15" id="KW-0106">Calcium</keyword>
<gene>
    <name evidence="19" type="primary">LOC108622935</name>
</gene>
<evidence type="ECO:0000256" key="4">
    <source>
        <dbReference type="ARBA" id="ARBA00022568"/>
    </source>
</evidence>
<evidence type="ECO:0000256" key="6">
    <source>
        <dbReference type="ARBA" id="ARBA00022692"/>
    </source>
</evidence>
<dbReference type="PANTHER" id="PTHR13462">
    <property type="entry name" value="CALCIUM UNIPORTER PROTEIN, MITOCHONDRIAL"/>
    <property type="match status" value="1"/>
</dbReference>
<proteinExistence type="inferred from homology"/>
<keyword evidence="5 15" id="KW-0107">Calcium channel</keyword>
<evidence type="ECO:0000256" key="14">
    <source>
        <dbReference type="ARBA" id="ARBA00036634"/>
    </source>
</evidence>
<evidence type="ECO:0000256" key="5">
    <source>
        <dbReference type="ARBA" id="ARBA00022673"/>
    </source>
</evidence>
<dbReference type="GO" id="GO:0015292">
    <property type="term" value="F:uniporter activity"/>
    <property type="evidence" value="ECO:0007669"/>
    <property type="project" value="UniProtKB-UniRule"/>
</dbReference>
<evidence type="ECO:0000313" key="18">
    <source>
        <dbReference type="Proteomes" id="UP000694925"/>
    </source>
</evidence>
<dbReference type="PANTHER" id="PTHR13462:SF10">
    <property type="entry name" value="CALCIUM UNIPORTER PROTEIN, MITOCHONDRIAL"/>
    <property type="match status" value="1"/>
</dbReference>
<feature type="region of interest" description="Disordered" evidence="16">
    <location>
        <begin position="367"/>
        <end position="438"/>
    </location>
</feature>
<dbReference type="GO" id="GO:1990246">
    <property type="term" value="C:uniplex complex"/>
    <property type="evidence" value="ECO:0007669"/>
    <property type="project" value="TreeGrafter"/>
</dbReference>
<keyword evidence="11 15" id="KW-0496">Mitochondrion</keyword>
<feature type="domain" description="Calcium uniporter protein C-terminal" evidence="17">
    <location>
        <begin position="144"/>
        <end position="345"/>
    </location>
</feature>
<keyword evidence="10 15" id="KW-0406">Ion transport</keyword>
<evidence type="ECO:0000259" key="17">
    <source>
        <dbReference type="Pfam" id="PF04678"/>
    </source>
</evidence>
<evidence type="ECO:0000256" key="10">
    <source>
        <dbReference type="ARBA" id="ARBA00023065"/>
    </source>
</evidence>
<dbReference type="RefSeq" id="XP_017876585.1">
    <property type="nucleotide sequence ID" value="XM_018021096.2"/>
</dbReference>
<dbReference type="GO" id="GO:0036444">
    <property type="term" value="P:calcium import into the mitochondrion"/>
    <property type="evidence" value="ECO:0007669"/>
    <property type="project" value="UniProtKB-ARBA"/>
</dbReference>